<protein>
    <submittedName>
        <fullName evidence="1">Uncharacterized protein</fullName>
    </submittedName>
</protein>
<name>A0A645IMC4_9ZZZZ</name>
<gene>
    <name evidence="1" type="ORF">SDC9_199852</name>
</gene>
<sequence length="137" mass="14708">MQPNPVEIQLAQLPQEMSQLMLPRQVRAVPGDILRNDDQFLYAPIRKAPGLFQQMLHGAAAVLAPQGGDHAVGAVIVAALRYAQIRIPWRRGQHPVPLLLRRVDTAEAAGPLPGHHRIHGGGNLAVASGSQNAVHLG</sequence>
<dbReference type="EMBL" id="VSSQ01118073">
    <property type="protein sequence ID" value="MPN52196.1"/>
    <property type="molecule type" value="Genomic_DNA"/>
</dbReference>
<dbReference type="AlphaFoldDB" id="A0A645IMC4"/>
<accession>A0A645IMC4</accession>
<comment type="caution">
    <text evidence="1">The sequence shown here is derived from an EMBL/GenBank/DDBJ whole genome shotgun (WGS) entry which is preliminary data.</text>
</comment>
<evidence type="ECO:0000313" key="1">
    <source>
        <dbReference type="EMBL" id="MPN52196.1"/>
    </source>
</evidence>
<reference evidence="1" key="1">
    <citation type="submission" date="2019-08" db="EMBL/GenBank/DDBJ databases">
        <authorList>
            <person name="Kucharzyk K."/>
            <person name="Murdoch R.W."/>
            <person name="Higgins S."/>
            <person name="Loffler F."/>
        </authorList>
    </citation>
    <scope>NUCLEOTIDE SEQUENCE</scope>
</reference>
<proteinExistence type="predicted"/>
<organism evidence="1">
    <name type="scientific">bioreactor metagenome</name>
    <dbReference type="NCBI Taxonomy" id="1076179"/>
    <lineage>
        <taxon>unclassified sequences</taxon>
        <taxon>metagenomes</taxon>
        <taxon>ecological metagenomes</taxon>
    </lineage>
</organism>